<evidence type="ECO:0000256" key="1">
    <source>
        <dbReference type="SAM" id="MobiDB-lite"/>
    </source>
</evidence>
<proteinExistence type="predicted"/>
<name>A0A3D9VGY1_THECX</name>
<protein>
    <submittedName>
        <fullName evidence="2">Putative DCC family thiol-disulfide oxidoreductase YuxK</fullName>
    </submittedName>
</protein>
<feature type="compositionally biased region" description="Basic and acidic residues" evidence="1">
    <location>
        <begin position="131"/>
        <end position="143"/>
    </location>
</feature>
<dbReference type="EMBL" id="QTUC01000001">
    <property type="protein sequence ID" value="REF36571.1"/>
    <property type="molecule type" value="Genomic_DNA"/>
</dbReference>
<dbReference type="RefSeq" id="WP_115850192.1">
    <property type="nucleotide sequence ID" value="NZ_QTUC01000001.1"/>
</dbReference>
<evidence type="ECO:0000313" key="3">
    <source>
        <dbReference type="Proteomes" id="UP000256485"/>
    </source>
</evidence>
<feature type="region of interest" description="Disordered" evidence="1">
    <location>
        <begin position="124"/>
        <end position="143"/>
    </location>
</feature>
<accession>A0A3D9VGY1</accession>
<dbReference type="Pfam" id="PF04134">
    <property type="entry name" value="DCC1-like"/>
    <property type="match status" value="1"/>
</dbReference>
<evidence type="ECO:0000313" key="2">
    <source>
        <dbReference type="EMBL" id="REF36571.1"/>
    </source>
</evidence>
<gene>
    <name evidence="2" type="ORF">DFJ64_1984</name>
</gene>
<dbReference type="AlphaFoldDB" id="A0A3D9VGY1"/>
<dbReference type="InterPro" id="IPR007263">
    <property type="entry name" value="DCC1-like"/>
</dbReference>
<dbReference type="OrthoDB" id="9813713at2"/>
<reference evidence="2 3" key="1">
    <citation type="submission" date="2018-08" db="EMBL/GenBank/DDBJ databases">
        <title>Sequencing the genomes of 1000 actinobacteria strains.</title>
        <authorList>
            <person name="Klenk H.-P."/>
        </authorList>
    </citation>
    <scope>NUCLEOTIDE SEQUENCE [LARGE SCALE GENOMIC DNA]</scope>
    <source>
        <strain evidence="2 3">DSM 22891</strain>
    </source>
</reference>
<keyword evidence="3" id="KW-1185">Reference proteome</keyword>
<sequence>MAPAQSPEQGRRPVLLYDGDCGFCTWSAELLDRWVGTSATLIPWQLADHAALGTTPSRAEREVLWVGTDGRVEGGVAAVARVLRTGRRGWRPLGVLLSLPPVRWLGSGLYWLIARNRHRLPGGTPACALPVERRPGGDRGEGR</sequence>
<dbReference type="Proteomes" id="UP000256485">
    <property type="component" value="Unassembled WGS sequence"/>
</dbReference>
<dbReference type="GO" id="GO:0015035">
    <property type="term" value="F:protein-disulfide reductase activity"/>
    <property type="evidence" value="ECO:0007669"/>
    <property type="project" value="InterPro"/>
</dbReference>
<organism evidence="2 3">
    <name type="scientific">Thermasporomyces composti</name>
    <dbReference type="NCBI Taxonomy" id="696763"/>
    <lineage>
        <taxon>Bacteria</taxon>
        <taxon>Bacillati</taxon>
        <taxon>Actinomycetota</taxon>
        <taxon>Actinomycetes</taxon>
        <taxon>Propionibacteriales</taxon>
        <taxon>Nocardioidaceae</taxon>
        <taxon>Thermasporomyces</taxon>
    </lineage>
</organism>
<comment type="caution">
    <text evidence="2">The sequence shown here is derived from an EMBL/GenBank/DDBJ whole genome shotgun (WGS) entry which is preliminary data.</text>
</comment>